<dbReference type="GeneID" id="18910236"/>
<dbReference type="EMBL" id="JH930472">
    <property type="protein sequence ID" value="EKM56190.1"/>
    <property type="molecule type" value="Genomic_DNA"/>
</dbReference>
<sequence>MSSSVSSSCWSQGERKSDLSAADSDINVEASLGPELIRDEHIWFKDGNIIICAGPYHTGDGPMYGFRCHASVLASRSPVFKTMLQLPNASGRQLGGTPCVDLLDQWEDIRDLLRLLYGFPIVLPGRRHPDTLKIVAGPMRLAAKYEMDGILNQLAPILERDWPSKYEDWMHAEKEFEQDYYDRHPDEILTGMTVDEYQDPAAAVQLAQQTRLLSILPAAFYDLSRIYLRTPAIRKPDGFFPRCANTRLLSRDDLERLAVGRERIAKYAAYQLGQNVWGELITGDALQLKGRCSKTDRTCLAYISSWLRTKLAGSDAMHILSSDPMISLDRMAQQLEADNHSSEYLSPTCHTCRSWFAHLMRKEAKTLWDKLPEIFELDSLTS</sequence>
<reference evidence="2 3" key="1">
    <citation type="journal article" date="2012" name="BMC Genomics">
        <title>Comparative genomics of the white-rot fungi, Phanerochaete carnosa and P. chrysosporium, to elucidate the genetic basis of the distinct wood types they colonize.</title>
        <authorList>
            <person name="Suzuki H."/>
            <person name="MacDonald J."/>
            <person name="Syed K."/>
            <person name="Salamov A."/>
            <person name="Hori C."/>
            <person name="Aerts A."/>
            <person name="Henrissat B."/>
            <person name="Wiebenga A."/>
            <person name="vanKuyk P.A."/>
            <person name="Barry K."/>
            <person name="Lindquist E."/>
            <person name="LaButti K."/>
            <person name="Lapidus A."/>
            <person name="Lucas S."/>
            <person name="Coutinho P."/>
            <person name="Gong Y."/>
            <person name="Samejima M."/>
            <person name="Mahadevan R."/>
            <person name="Abou-Zaid M."/>
            <person name="de Vries R.P."/>
            <person name="Igarashi K."/>
            <person name="Yadav J.S."/>
            <person name="Grigoriev I.V."/>
            <person name="Master E.R."/>
        </authorList>
    </citation>
    <scope>NUCLEOTIDE SEQUENCE [LARGE SCALE GENOMIC DNA]</scope>
    <source>
        <strain evidence="2 3">HHB-10118-sp</strain>
    </source>
</reference>
<dbReference type="STRING" id="650164.K5WAE4"/>
<dbReference type="Gene3D" id="3.30.710.10">
    <property type="entry name" value="Potassium Channel Kv1.1, Chain A"/>
    <property type="match status" value="1"/>
</dbReference>
<organism evidence="2 3">
    <name type="scientific">Phanerochaete carnosa (strain HHB-10118-sp)</name>
    <name type="common">White-rot fungus</name>
    <name type="synonym">Peniophora carnosa</name>
    <dbReference type="NCBI Taxonomy" id="650164"/>
    <lineage>
        <taxon>Eukaryota</taxon>
        <taxon>Fungi</taxon>
        <taxon>Dikarya</taxon>
        <taxon>Basidiomycota</taxon>
        <taxon>Agaricomycotina</taxon>
        <taxon>Agaricomycetes</taxon>
        <taxon>Polyporales</taxon>
        <taxon>Phanerochaetaceae</taxon>
        <taxon>Phanerochaete</taxon>
    </lineage>
</organism>
<dbReference type="InParanoid" id="K5WAE4"/>
<feature type="domain" description="BTB" evidence="1">
    <location>
        <begin position="47"/>
        <end position="125"/>
    </location>
</feature>
<evidence type="ECO:0000313" key="2">
    <source>
        <dbReference type="EMBL" id="EKM56190.1"/>
    </source>
</evidence>
<gene>
    <name evidence="2" type="ORF">PHACADRAFT_184866</name>
</gene>
<protein>
    <recommendedName>
        <fullName evidence="1">BTB domain-containing protein</fullName>
    </recommendedName>
</protein>
<dbReference type="KEGG" id="pco:PHACADRAFT_184866"/>
<dbReference type="HOGENOM" id="CLU_033082_7_1_1"/>
<dbReference type="RefSeq" id="XP_007396483.1">
    <property type="nucleotide sequence ID" value="XM_007396421.1"/>
</dbReference>
<evidence type="ECO:0000313" key="3">
    <source>
        <dbReference type="Proteomes" id="UP000008370"/>
    </source>
</evidence>
<dbReference type="CDD" id="cd18186">
    <property type="entry name" value="BTB_POZ_ZBTB_KLHL-like"/>
    <property type="match status" value="1"/>
</dbReference>
<accession>K5WAE4</accession>
<dbReference type="SUPFAM" id="SSF54695">
    <property type="entry name" value="POZ domain"/>
    <property type="match status" value="1"/>
</dbReference>
<evidence type="ECO:0000259" key="1">
    <source>
        <dbReference type="PROSITE" id="PS50097"/>
    </source>
</evidence>
<dbReference type="InterPro" id="IPR000210">
    <property type="entry name" value="BTB/POZ_dom"/>
</dbReference>
<dbReference type="OrthoDB" id="2803406at2759"/>
<proteinExistence type="predicted"/>
<dbReference type="InterPro" id="IPR011333">
    <property type="entry name" value="SKP1/BTB/POZ_sf"/>
</dbReference>
<keyword evidence="3" id="KW-1185">Reference proteome</keyword>
<name>K5WAE4_PHACS</name>
<dbReference type="Proteomes" id="UP000008370">
    <property type="component" value="Unassembled WGS sequence"/>
</dbReference>
<dbReference type="PROSITE" id="PS50097">
    <property type="entry name" value="BTB"/>
    <property type="match status" value="1"/>
</dbReference>
<dbReference type="AlphaFoldDB" id="K5WAE4"/>